<protein>
    <submittedName>
        <fullName evidence="2">Uncharacterized protein</fullName>
    </submittedName>
</protein>
<keyword evidence="1" id="KW-1133">Transmembrane helix</keyword>
<keyword evidence="1" id="KW-0472">Membrane</keyword>
<evidence type="ECO:0000313" key="3">
    <source>
        <dbReference type="Proteomes" id="UP001530400"/>
    </source>
</evidence>
<organism evidence="2 3">
    <name type="scientific">Cyclotella atomus</name>
    <dbReference type="NCBI Taxonomy" id="382360"/>
    <lineage>
        <taxon>Eukaryota</taxon>
        <taxon>Sar</taxon>
        <taxon>Stramenopiles</taxon>
        <taxon>Ochrophyta</taxon>
        <taxon>Bacillariophyta</taxon>
        <taxon>Coscinodiscophyceae</taxon>
        <taxon>Thalassiosirophycidae</taxon>
        <taxon>Stephanodiscales</taxon>
        <taxon>Stephanodiscaceae</taxon>
        <taxon>Cyclotella</taxon>
    </lineage>
</organism>
<dbReference type="AlphaFoldDB" id="A0ABD3P3F3"/>
<evidence type="ECO:0000256" key="1">
    <source>
        <dbReference type="SAM" id="Phobius"/>
    </source>
</evidence>
<accession>A0ABD3P3F3</accession>
<reference evidence="2 3" key="1">
    <citation type="submission" date="2024-10" db="EMBL/GenBank/DDBJ databases">
        <title>Updated reference genomes for cyclostephanoid diatoms.</title>
        <authorList>
            <person name="Roberts W.R."/>
            <person name="Alverson A.J."/>
        </authorList>
    </citation>
    <scope>NUCLEOTIDE SEQUENCE [LARGE SCALE GENOMIC DNA]</scope>
    <source>
        <strain evidence="2 3">AJA010-31</strain>
    </source>
</reference>
<keyword evidence="1" id="KW-0812">Transmembrane</keyword>
<name>A0ABD3P3F3_9STRA</name>
<gene>
    <name evidence="2" type="ORF">ACHAWO_007451</name>
</gene>
<evidence type="ECO:0000313" key="2">
    <source>
        <dbReference type="EMBL" id="KAL3780990.1"/>
    </source>
</evidence>
<feature type="transmembrane region" description="Helical" evidence="1">
    <location>
        <begin position="40"/>
        <end position="61"/>
    </location>
</feature>
<keyword evidence="3" id="KW-1185">Reference proteome</keyword>
<comment type="caution">
    <text evidence="2">The sequence shown here is derived from an EMBL/GenBank/DDBJ whole genome shotgun (WGS) entry which is preliminary data.</text>
</comment>
<dbReference type="EMBL" id="JALLPJ020000866">
    <property type="protein sequence ID" value="KAL3780990.1"/>
    <property type="molecule type" value="Genomic_DNA"/>
</dbReference>
<proteinExistence type="predicted"/>
<dbReference type="Proteomes" id="UP001530400">
    <property type="component" value="Unassembled WGS sequence"/>
</dbReference>
<sequence>MVYTDEGNIHLDHALNLTLPTLHPSIERALRSFELSCREISHSLLVVGYGAAAFLVMAGVARIMEAKNKRLPSPDDKTNK</sequence>